<dbReference type="AlphaFoldDB" id="Q55B20"/>
<dbReference type="InterPro" id="IPR051531">
    <property type="entry name" value="N-acetyltransferase"/>
</dbReference>
<dbReference type="GeneID" id="8617984"/>
<dbReference type="PaxDb" id="44689-DDB0216844"/>
<dbReference type="PANTHER" id="PTHR43792:SF16">
    <property type="entry name" value="N-ACETYLTRANSFERASE DOMAIN-CONTAINING PROTEIN"/>
    <property type="match status" value="1"/>
</dbReference>
<dbReference type="PANTHER" id="PTHR43792">
    <property type="entry name" value="GNAT FAMILY, PUTATIVE (AFU_ORTHOLOGUE AFUA_3G00765)-RELATED-RELATED"/>
    <property type="match status" value="1"/>
</dbReference>
<comment type="caution">
    <text evidence="2">The sequence shown here is derived from an EMBL/GenBank/DDBJ whole genome shotgun (WGS) entry which is preliminary data.</text>
</comment>
<dbReference type="SUPFAM" id="SSF55729">
    <property type="entry name" value="Acyl-CoA N-acyltransferases (Nat)"/>
    <property type="match status" value="1"/>
</dbReference>
<dbReference type="InterPro" id="IPR016181">
    <property type="entry name" value="Acyl_CoA_acyltransferase"/>
</dbReference>
<evidence type="ECO:0000313" key="3">
    <source>
        <dbReference type="Proteomes" id="UP000002195"/>
    </source>
</evidence>
<feature type="domain" description="N-acetyltransferase" evidence="1">
    <location>
        <begin position="9"/>
        <end position="171"/>
    </location>
</feature>
<accession>Q55B20</accession>
<keyword evidence="3" id="KW-1185">Reference proteome</keyword>
<reference evidence="2 3" key="1">
    <citation type="journal article" date="2005" name="Nature">
        <title>The genome of the social amoeba Dictyostelium discoideum.</title>
        <authorList>
            <consortium name="The Dictyostelium discoideum Sequencing Consortium"/>
            <person name="Eichinger L."/>
            <person name="Pachebat J.A."/>
            <person name="Glockner G."/>
            <person name="Rajandream M.A."/>
            <person name="Sucgang R."/>
            <person name="Berriman M."/>
            <person name="Song J."/>
            <person name="Olsen R."/>
            <person name="Szafranski K."/>
            <person name="Xu Q."/>
            <person name="Tunggal B."/>
            <person name="Kummerfeld S."/>
            <person name="Madera M."/>
            <person name="Konfortov B.A."/>
            <person name="Rivero F."/>
            <person name="Bankier A.T."/>
            <person name="Lehmann R."/>
            <person name="Hamlin N."/>
            <person name="Davies R."/>
            <person name="Gaudet P."/>
            <person name="Fey P."/>
            <person name="Pilcher K."/>
            <person name="Chen G."/>
            <person name="Saunders D."/>
            <person name="Sodergren E."/>
            <person name="Davis P."/>
            <person name="Kerhornou A."/>
            <person name="Nie X."/>
            <person name="Hall N."/>
            <person name="Anjard C."/>
            <person name="Hemphill L."/>
            <person name="Bason N."/>
            <person name="Farbrother P."/>
            <person name="Desany B."/>
            <person name="Just E."/>
            <person name="Morio T."/>
            <person name="Rost R."/>
            <person name="Churcher C."/>
            <person name="Cooper J."/>
            <person name="Haydock S."/>
            <person name="van Driessche N."/>
            <person name="Cronin A."/>
            <person name="Goodhead I."/>
            <person name="Muzny D."/>
            <person name="Mourier T."/>
            <person name="Pain A."/>
            <person name="Lu M."/>
            <person name="Harper D."/>
            <person name="Lindsay R."/>
            <person name="Hauser H."/>
            <person name="James K."/>
            <person name="Quiles M."/>
            <person name="Madan Babu M."/>
            <person name="Saito T."/>
            <person name="Buchrieser C."/>
            <person name="Wardroper A."/>
            <person name="Felder M."/>
            <person name="Thangavelu M."/>
            <person name="Johnson D."/>
            <person name="Knights A."/>
            <person name="Loulseged H."/>
            <person name="Mungall K."/>
            <person name="Oliver K."/>
            <person name="Price C."/>
            <person name="Quail M.A."/>
            <person name="Urushihara H."/>
            <person name="Hernandez J."/>
            <person name="Rabbinowitsch E."/>
            <person name="Steffen D."/>
            <person name="Sanders M."/>
            <person name="Ma J."/>
            <person name="Kohara Y."/>
            <person name="Sharp S."/>
            <person name="Simmonds M."/>
            <person name="Spiegler S."/>
            <person name="Tivey A."/>
            <person name="Sugano S."/>
            <person name="White B."/>
            <person name="Walker D."/>
            <person name="Woodward J."/>
            <person name="Winckler T."/>
            <person name="Tanaka Y."/>
            <person name="Shaulsky G."/>
            <person name="Schleicher M."/>
            <person name="Weinstock G."/>
            <person name="Rosenthal A."/>
            <person name="Cox E.C."/>
            <person name="Chisholm R.L."/>
            <person name="Gibbs R."/>
            <person name="Loomis W.F."/>
            <person name="Platzer M."/>
            <person name="Kay R.R."/>
            <person name="Williams J."/>
            <person name="Dear P.H."/>
            <person name="Noegel A.A."/>
            <person name="Barrell B."/>
            <person name="Kuspa A."/>
        </authorList>
    </citation>
    <scope>NUCLEOTIDE SEQUENCE [LARGE SCALE GENOMIC DNA]</scope>
    <source>
        <strain evidence="2 3">AX4</strain>
    </source>
</reference>
<protein>
    <recommendedName>
        <fullName evidence="1">N-acetyltransferase domain-containing protein</fullName>
    </recommendedName>
</protein>
<dbReference type="eggNOG" id="ENOG502SBN1">
    <property type="taxonomic scope" value="Eukaryota"/>
</dbReference>
<organism evidence="2 3">
    <name type="scientific">Dictyostelium discoideum</name>
    <name type="common">Social amoeba</name>
    <dbReference type="NCBI Taxonomy" id="44689"/>
    <lineage>
        <taxon>Eukaryota</taxon>
        <taxon>Amoebozoa</taxon>
        <taxon>Evosea</taxon>
        <taxon>Eumycetozoa</taxon>
        <taxon>Dictyostelia</taxon>
        <taxon>Dictyosteliales</taxon>
        <taxon>Dictyosteliaceae</taxon>
        <taxon>Dictyostelium</taxon>
    </lineage>
</organism>
<dbReference type="Pfam" id="PF13302">
    <property type="entry name" value="Acetyltransf_3"/>
    <property type="match status" value="1"/>
</dbReference>
<dbReference type="EMBL" id="AAFI02000006">
    <property type="protein sequence ID" value="EAL71865.1"/>
    <property type="molecule type" value="Genomic_DNA"/>
</dbReference>
<dbReference type="RefSeq" id="XP_645792.1">
    <property type="nucleotide sequence ID" value="XM_640700.1"/>
</dbReference>
<dbReference type="SMR" id="Q55B20"/>
<dbReference type="Gene3D" id="3.40.630.30">
    <property type="match status" value="1"/>
</dbReference>
<dbReference type="KEGG" id="ddi:DDB_G0271470"/>
<dbReference type="PROSITE" id="PS51186">
    <property type="entry name" value="GNAT"/>
    <property type="match status" value="1"/>
</dbReference>
<dbReference type="GO" id="GO:0016747">
    <property type="term" value="F:acyltransferase activity, transferring groups other than amino-acyl groups"/>
    <property type="evidence" value="ECO:0007669"/>
    <property type="project" value="InterPro"/>
</dbReference>
<dbReference type="InParanoid" id="Q55B20"/>
<dbReference type="dictyBase" id="DDB_G0271470"/>
<proteinExistence type="predicted"/>
<dbReference type="HOGENOM" id="CLU_013985_3_1_1"/>
<dbReference type="PhylomeDB" id="Q55B20"/>
<dbReference type="InterPro" id="IPR000182">
    <property type="entry name" value="GNAT_dom"/>
</dbReference>
<evidence type="ECO:0000313" key="2">
    <source>
        <dbReference type="EMBL" id="EAL71865.1"/>
    </source>
</evidence>
<gene>
    <name evidence="2" type="ORF">DDB_G0271470</name>
</gene>
<evidence type="ECO:0000259" key="1">
    <source>
        <dbReference type="PROSITE" id="PS51186"/>
    </source>
</evidence>
<dbReference type="OMA" id="QVMRYFP"/>
<dbReference type="Proteomes" id="UP000002195">
    <property type="component" value="Unassembled WGS sequence"/>
</dbReference>
<sequence length="175" mass="20503">MAKLESQRLYFRELESNDDENLFELDSDQEVHQYLKSAVTNIDQCRAAIKGIQNQYKLNGIGRMAVIIKETNEFIGWAGLKIENNINGRQSYYDIGYRFIKRYWGKGYATEATQFFINYGFNILKIEKICAFADKDHIASRKVLEKSGLKFIEMFKDDDNNEEAWYEIDNPHSNV</sequence>
<name>Q55B20_DICDI</name>
<dbReference type="VEuPathDB" id="AmoebaDB:DDB_G0271470"/>